<comment type="cofactor">
    <cofactor evidence="6">
        <name>Zn(2+)</name>
        <dbReference type="ChEBI" id="CHEBI:29105"/>
    </cofactor>
    <text evidence="6">Binds 2 Zn(2+) ions per subunit.</text>
</comment>
<dbReference type="NCBIfam" id="TIGR00857">
    <property type="entry name" value="pyrC_multi"/>
    <property type="match status" value="1"/>
</dbReference>
<evidence type="ECO:0000256" key="2">
    <source>
        <dbReference type="ARBA" id="ARBA00010286"/>
    </source>
</evidence>
<evidence type="ECO:0000313" key="8">
    <source>
        <dbReference type="EMBL" id="GFP19179.1"/>
    </source>
</evidence>
<feature type="binding site" evidence="6">
    <location>
        <position position="182"/>
    </location>
    <ligand>
        <name>Zn(2+)</name>
        <dbReference type="ChEBI" id="CHEBI:29105"/>
        <label>2</label>
    </ligand>
</feature>
<keyword evidence="6" id="KW-0862">Zinc</keyword>
<dbReference type="HAMAP" id="MF_00220_B">
    <property type="entry name" value="PyrC_classI_B"/>
    <property type="match status" value="1"/>
</dbReference>
<feature type="binding site" evidence="6">
    <location>
        <position position="65"/>
    </location>
    <ligand>
        <name>Zn(2+)</name>
        <dbReference type="ChEBI" id="CHEBI:29105"/>
        <label>1</label>
    </ligand>
</feature>
<feature type="binding site" evidence="6">
    <location>
        <position position="155"/>
    </location>
    <ligand>
        <name>Zn(2+)</name>
        <dbReference type="ChEBI" id="CHEBI:29105"/>
        <label>1</label>
    </ligand>
</feature>
<dbReference type="Gene3D" id="2.30.40.10">
    <property type="entry name" value="Urease, subunit C, domain 1"/>
    <property type="match status" value="1"/>
</dbReference>
<feature type="binding site" evidence="6">
    <location>
        <begin position="65"/>
        <end position="67"/>
    </location>
    <ligand>
        <name>substrate</name>
    </ligand>
</feature>
<dbReference type="Proteomes" id="UP000574717">
    <property type="component" value="Unassembled WGS sequence"/>
</dbReference>
<evidence type="ECO:0000313" key="9">
    <source>
        <dbReference type="Proteomes" id="UP000574717"/>
    </source>
</evidence>
<dbReference type="InterPro" id="IPR032466">
    <property type="entry name" value="Metal_Hydrolase"/>
</dbReference>
<dbReference type="EC" id="3.5.2.3" evidence="6"/>
<dbReference type="AlphaFoldDB" id="A0A6V8NFV5"/>
<dbReference type="PROSITE" id="PS00483">
    <property type="entry name" value="DIHYDROOROTASE_2"/>
    <property type="match status" value="1"/>
</dbReference>
<accession>A0A6V8NFV5</accession>
<dbReference type="GO" id="GO:0006145">
    <property type="term" value="P:purine nucleobase catabolic process"/>
    <property type="evidence" value="ECO:0007669"/>
    <property type="project" value="TreeGrafter"/>
</dbReference>
<evidence type="ECO:0000259" key="7">
    <source>
        <dbReference type="Pfam" id="PF01979"/>
    </source>
</evidence>
<dbReference type="Pfam" id="PF01979">
    <property type="entry name" value="Amidohydro_1"/>
    <property type="match status" value="1"/>
</dbReference>
<dbReference type="GO" id="GO:0005737">
    <property type="term" value="C:cytoplasm"/>
    <property type="evidence" value="ECO:0007669"/>
    <property type="project" value="TreeGrafter"/>
</dbReference>
<name>A0A6V8NFV5_9ACTN</name>
<feature type="domain" description="Amidohydrolase-related" evidence="7">
    <location>
        <begin position="54"/>
        <end position="423"/>
    </location>
</feature>
<proteinExistence type="inferred from homology"/>
<dbReference type="GO" id="GO:0004151">
    <property type="term" value="F:dihydroorotase activity"/>
    <property type="evidence" value="ECO:0007669"/>
    <property type="project" value="UniProtKB-UniRule"/>
</dbReference>
<dbReference type="PANTHER" id="PTHR43668">
    <property type="entry name" value="ALLANTOINASE"/>
    <property type="match status" value="1"/>
</dbReference>
<dbReference type="SUPFAM" id="SSF51556">
    <property type="entry name" value="Metallo-dependent hydrolases"/>
    <property type="match status" value="1"/>
</dbReference>
<dbReference type="InterPro" id="IPR011059">
    <property type="entry name" value="Metal-dep_hydrolase_composite"/>
</dbReference>
<evidence type="ECO:0000256" key="6">
    <source>
        <dbReference type="HAMAP-Rule" id="MF_00220"/>
    </source>
</evidence>
<keyword evidence="3 6" id="KW-0479">Metal-binding</keyword>
<comment type="function">
    <text evidence="1 6">Catalyzes the reversible cyclization of carbamoyl aspartate to dihydroorotate.</text>
</comment>
<feature type="binding site" evidence="6">
    <location>
        <position position="155"/>
    </location>
    <ligand>
        <name>Zn(2+)</name>
        <dbReference type="ChEBI" id="CHEBI:29105"/>
        <label>2</label>
    </ligand>
</feature>
<protein>
    <recommendedName>
        <fullName evidence="6">Dihydroorotase</fullName>
        <shortName evidence="6">DHOase</shortName>
        <ecNumber evidence="6">3.5.2.3</ecNumber>
    </recommendedName>
</protein>
<dbReference type="EMBL" id="BLRU01000045">
    <property type="protein sequence ID" value="GFP19179.1"/>
    <property type="molecule type" value="Genomic_DNA"/>
</dbReference>
<sequence>MKVSSMLIKEGVIHDPVTKKKYQADILIEDGQIQEVAPTIDRKGHEVVEAKGLWVLPGLIDMHVHLREPGREDEETVLSGVKAAINGGFVSLVCMANTDPPVDDPSVVDYILAEARKVPGFRLYPVGTITKDRKGSQLSEMYLLRERGVVAFSDDGSPIMDALTMRRAMEYCKPLGIPLILHEEDLNLSEGGQMHEGFYSTLLGLHGIPSLSEEVMVFRDIALAEAIGVPVHIAHLSGAGSVEIVRQARRRGARVSCEVTVNHLIFCDADLAEYDTNLKVNPPIRSQADRKALIEGLLDGTIDAIVTDHAPHAVQEKELDFDLAPFGAVGLETALPALITYLVEGKGIEFLDLLPALTVHPARVLGLEEPGIESGRRADLTLVDPGRGFRVGEESFLSRSKNSPFLGKELKGTVVETIVAGKRLKMEGVVVL</sequence>
<dbReference type="UniPathway" id="UPA00070">
    <property type="reaction ID" value="UER00117"/>
</dbReference>
<comment type="caution">
    <text evidence="8">The sequence shown here is derived from an EMBL/GenBank/DDBJ whole genome shotgun (WGS) entry which is preliminary data.</text>
</comment>
<dbReference type="GO" id="GO:0044205">
    <property type="term" value="P:'de novo' UMP biosynthetic process"/>
    <property type="evidence" value="ECO:0007669"/>
    <property type="project" value="UniProtKB-UniRule"/>
</dbReference>
<reference evidence="8 9" key="1">
    <citation type="journal article" date="2020" name="Front. Microbiol.">
        <title>Single-cell genomics of novel Actinobacteria with the Wood-Ljungdahl pathway discovered in a serpentinizing system.</title>
        <authorList>
            <person name="Merino N."/>
            <person name="Kawai M."/>
            <person name="Boyd E.S."/>
            <person name="Colman D.R."/>
            <person name="McGlynn S.E."/>
            <person name="Nealson K.H."/>
            <person name="Kurokawa K."/>
            <person name="Hongoh Y."/>
        </authorList>
    </citation>
    <scope>NUCLEOTIDE SEQUENCE [LARGE SCALE GENOMIC DNA]</scope>
    <source>
        <strain evidence="8 9">S03</strain>
    </source>
</reference>
<dbReference type="SUPFAM" id="SSF51338">
    <property type="entry name" value="Composite domain of metallo-dependent hydrolases"/>
    <property type="match status" value="1"/>
</dbReference>
<dbReference type="CDD" id="cd01317">
    <property type="entry name" value="DHOase_IIa"/>
    <property type="match status" value="1"/>
</dbReference>
<evidence type="ECO:0000256" key="5">
    <source>
        <dbReference type="ARBA" id="ARBA00022975"/>
    </source>
</evidence>
<feature type="binding site" evidence="6">
    <location>
        <position position="235"/>
    </location>
    <ligand>
        <name>Zn(2+)</name>
        <dbReference type="ChEBI" id="CHEBI:29105"/>
        <label>2</label>
    </ligand>
</feature>
<comment type="catalytic activity">
    <reaction evidence="6">
        <text>(S)-dihydroorotate + H2O = N-carbamoyl-L-aspartate + H(+)</text>
        <dbReference type="Rhea" id="RHEA:24296"/>
        <dbReference type="ChEBI" id="CHEBI:15377"/>
        <dbReference type="ChEBI" id="CHEBI:15378"/>
        <dbReference type="ChEBI" id="CHEBI:30864"/>
        <dbReference type="ChEBI" id="CHEBI:32814"/>
        <dbReference type="EC" id="3.5.2.3"/>
    </reaction>
</comment>
<dbReference type="GO" id="GO:0004038">
    <property type="term" value="F:allantoinase activity"/>
    <property type="evidence" value="ECO:0007669"/>
    <property type="project" value="TreeGrafter"/>
</dbReference>
<feature type="binding site" evidence="6">
    <location>
        <position position="281"/>
    </location>
    <ligand>
        <name>substrate</name>
    </ligand>
</feature>
<organism evidence="8 9">
    <name type="scientific">Candidatus Hakubella thermalkaliphila</name>
    <dbReference type="NCBI Taxonomy" id="2754717"/>
    <lineage>
        <taxon>Bacteria</taxon>
        <taxon>Bacillati</taxon>
        <taxon>Actinomycetota</taxon>
        <taxon>Actinomycetota incertae sedis</taxon>
        <taxon>Candidatus Hakubellales</taxon>
        <taxon>Candidatus Hakubellaceae</taxon>
        <taxon>Candidatus Hakubella</taxon>
    </lineage>
</organism>
<dbReference type="InterPro" id="IPR050138">
    <property type="entry name" value="DHOase/Allantoinase_Hydrolase"/>
</dbReference>
<feature type="binding site" evidence="6">
    <location>
        <position position="97"/>
    </location>
    <ligand>
        <name>substrate</name>
    </ligand>
</feature>
<dbReference type="PANTHER" id="PTHR43668:SF2">
    <property type="entry name" value="ALLANTOINASE"/>
    <property type="match status" value="1"/>
</dbReference>
<keyword evidence="5 6" id="KW-0665">Pyrimidine biosynthesis</keyword>
<evidence type="ECO:0000256" key="1">
    <source>
        <dbReference type="ARBA" id="ARBA00002368"/>
    </source>
</evidence>
<dbReference type="PROSITE" id="PS00482">
    <property type="entry name" value="DIHYDROOROTASE_1"/>
    <property type="match status" value="1"/>
</dbReference>
<gene>
    <name evidence="6" type="primary">pyrC</name>
    <name evidence="8" type="ORF">HKBW3S03_00684</name>
</gene>
<feature type="binding site" evidence="6">
    <location>
        <position position="308"/>
    </location>
    <ligand>
        <name>Zn(2+)</name>
        <dbReference type="ChEBI" id="CHEBI:29105"/>
        <label>1</label>
    </ligand>
</feature>
<dbReference type="InterPro" id="IPR006680">
    <property type="entry name" value="Amidohydro-rel"/>
</dbReference>
<feature type="binding site" evidence="6">
    <location>
        <position position="63"/>
    </location>
    <ligand>
        <name>Zn(2+)</name>
        <dbReference type="ChEBI" id="CHEBI:29105"/>
        <label>1</label>
    </ligand>
</feature>
<comment type="similarity">
    <text evidence="2 6">Belongs to the metallo-dependent hydrolases superfamily. DHOase family. Class I DHOase subfamily.</text>
</comment>
<dbReference type="Gene3D" id="3.20.20.140">
    <property type="entry name" value="Metal-dependent hydrolases"/>
    <property type="match status" value="1"/>
</dbReference>
<evidence type="ECO:0000256" key="4">
    <source>
        <dbReference type="ARBA" id="ARBA00022801"/>
    </source>
</evidence>
<keyword evidence="4 6" id="KW-0378">Hydrolase</keyword>
<feature type="binding site" evidence="6">
    <location>
        <position position="312"/>
    </location>
    <ligand>
        <name>substrate</name>
    </ligand>
</feature>
<feature type="active site" evidence="6">
    <location>
        <position position="308"/>
    </location>
</feature>
<evidence type="ECO:0000256" key="3">
    <source>
        <dbReference type="ARBA" id="ARBA00022723"/>
    </source>
</evidence>
<dbReference type="GO" id="GO:0008270">
    <property type="term" value="F:zinc ion binding"/>
    <property type="evidence" value="ECO:0007669"/>
    <property type="project" value="UniProtKB-UniRule"/>
</dbReference>
<dbReference type="InterPro" id="IPR004722">
    <property type="entry name" value="DHOase"/>
</dbReference>
<feature type="binding site" evidence="6">
    <location>
        <begin position="326"/>
        <end position="327"/>
    </location>
    <ligand>
        <name>substrate</name>
    </ligand>
</feature>
<comment type="pathway">
    <text evidence="6">Pyrimidine metabolism; UMP biosynthesis via de novo pathway; (S)-dihydroorotate from bicarbonate: step 3/3.</text>
</comment>
<dbReference type="InterPro" id="IPR002195">
    <property type="entry name" value="Dihydroorotase_CS"/>
</dbReference>